<sequence length="327" mass="38114">MQLRTEITPPEAPRRIDYADHILCMGSCFAENIGKRFIDNRMNALVNPFGILFNPMSIAMAIRRMIATTEYTSNDLIQHQGIWHSFAHHGCFSSSDMDQTLNAINRSLVKASHEIRHCNYLFLTFGTSWVYEWVETQQIVANCHKLPDKNFNRYRLCVDRIVELYKKLLIELLEINPGVQIVLTVSPVRHWKDGANGNQLSKAVLLLAVDQLCKLFECASYFPAYEIVLDDLRDYRFFDDDMLHPSSVAIDYVWEKFAGSWFNRETVACCKAMEPIVCARHHRPLHPDTDAYLQFVRNMMTRIEQVKQKFPLLDLNDDLLFFQNKIR</sequence>
<gene>
    <name evidence="2" type="ORF">LX69_00011</name>
</gene>
<dbReference type="Proteomes" id="UP000249239">
    <property type="component" value="Unassembled WGS sequence"/>
</dbReference>
<dbReference type="Pfam" id="PF08885">
    <property type="entry name" value="GSCFA"/>
    <property type="match status" value="1"/>
</dbReference>
<dbReference type="OrthoDB" id="9807687at2"/>
<evidence type="ECO:0000313" key="2">
    <source>
        <dbReference type="EMBL" id="PZX20591.1"/>
    </source>
</evidence>
<dbReference type="AlphaFoldDB" id="A0A2W7NJF8"/>
<evidence type="ECO:0000313" key="3">
    <source>
        <dbReference type="Proteomes" id="UP000249239"/>
    </source>
</evidence>
<reference evidence="2 3" key="1">
    <citation type="submission" date="2018-06" db="EMBL/GenBank/DDBJ databases">
        <title>Genomic Encyclopedia of Archaeal and Bacterial Type Strains, Phase II (KMG-II): from individual species to whole genera.</title>
        <authorList>
            <person name="Goeker M."/>
        </authorList>
    </citation>
    <scope>NUCLEOTIDE SEQUENCE [LARGE SCALE GENOMIC DNA]</scope>
    <source>
        <strain evidence="2 3">DSM 6779</strain>
    </source>
</reference>
<accession>A0A2W7NJF8</accession>
<dbReference type="EMBL" id="QKZK01000001">
    <property type="protein sequence ID" value="PZX20591.1"/>
    <property type="molecule type" value="Genomic_DNA"/>
</dbReference>
<proteinExistence type="predicted"/>
<organism evidence="2 3">
    <name type="scientific">Breznakibacter xylanolyticus</name>
    <dbReference type="NCBI Taxonomy" id="990"/>
    <lineage>
        <taxon>Bacteria</taxon>
        <taxon>Pseudomonadati</taxon>
        <taxon>Bacteroidota</taxon>
        <taxon>Bacteroidia</taxon>
        <taxon>Marinilabiliales</taxon>
        <taxon>Marinilabiliaceae</taxon>
        <taxon>Breznakibacter</taxon>
    </lineage>
</organism>
<dbReference type="InterPro" id="IPR014982">
    <property type="entry name" value="GSCFA"/>
</dbReference>
<feature type="domain" description="GSCFA" evidence="1">
    <location>
        <begin position="22"/>
        <end position="257"/>
    </location>
</feature>
<name>A0A2W7NJF8_9BACT</name>
<protein>
    <submittedName>
        <fullName evidence="2">GSCFA family protein</fullName>
    </submittedName>
</protein>
<comment type="caution">
    <text evidence="2">The sequence shown here is derived from an EMBL/GenBank/DDBJ whole genome shotgun (WGS) entry which is preliminary data.</text>
</comment>
<dbReference type="RefSeq" id="WP_111443772.1">
    <property type="nucleotide sequence ID" value="NZ_QKZK01000001.1"/>
</dbReference>
<evidence type="ECO:0000259" key="1">
    <source>
        <dbReference type="Pfam" id="PF08885"/>
    </source>
</evidence>
<keyword evidence="3" id="KW-1185">Reference proteome</keyword>